<sequence length="1437" mass="162951">MANNSTSESTTVKVALRIRPLTADDLVNLPSRFQRNILSTTPFAPNQVTVQAEKKQTYTFDHVFGPEAIQKDIYDRSVKNMVDKFLEGFNVTILAYGQTSSGKTYTMGTSDNTSSPPDERGIIPRSMTTLFSYINSAQYKNRKCSMKVSFVEIYNEDLIDLLADKEEESRPQVTIREDSKGNIIWSGLREVKVNSVEEVMGNLTRGSLLRQVGATEMNAQSSRSHAIFSVTLSQQKFVSNGPVSPTGTSARPSTPSRTTGSPPSRAGSRMSKRMEDGDWVSVTSKFHFVDLAGSERLKRTSAIGERVKEGISINSGLLALGNVISALGDPTKTKSTTHVPYRDSKLTRLLQDSLGGNAQTLMIACVSPAEYNVCETVNTLKYANRARNIKNNATVTQEEAGWHDLEHLQNLVLKLRAEVKALRQASGSGRNTPSEPKDSRRSSTSLSIITTGLDIQTSSKDKDITMLEEKLVELQRSYSELTEKYAKTSTELTMYHDNMDLLSTTNHLSKIDEEENAFLTHASESFQETIGPLIAEYEKSIAELENNLKIARASWANSEQMMREQESKLSEAEELNTKNQDIIADLKNMVSKLTEREEISENYIKDLETKLDAHAGEQKKDQEMINDLRSKIAQLRLNGEKSEGVIQKLELRLAKSESKVSIMNETTQNLEKALHEREDAYMKLESKYKKEKSLDEQDQNLLMSEIEERDRRIAQLEKKIDELVTEIAQMKKLRVDVNNSNTPMSSGDFSVIMNLESKLSELQKAHEKTVAEFVDVKSKYQSCLEEIEELNSRLQETKLPRLGVTLVGDSVPMSPVTANFVQDSESLSAHVHGTHRKAKSLSDEIQGAEKRELSSMAMVQKLQIELKQLELLHSDKEKGLKAVKKEFARLEVNHLETLEIVSELREEIKRRDALAQLEVMSVMTSDYSYAESGYSATTSEIDQYDIVNRLREEVEQLREEQKKNLDIIALYDREDKSEEIMKIESDIDLLKSEIHDIINGQDRESTKKESLEELQIQLKELEEKLISAQEAHANEVTSRLKEESDVASKNELMELRQQVEKLQNEIEVKSHTIAALLFPSIEQQNAIRELEDELQETREAYALALEEKNGSSTISEETTINNVDKKIEELEEKIKSLEDQLIKAKDSQKALTYQSAEIDLVDSTYKTVETLEEKLGILQQELSTKSEMAEDLKGEHETVVALREQLEALKLDIHHKHELIVILKRDLADKAMLQQRLREKEAEALAFRAKLMEVHKQEEEVEIEMNKLKARLHKLESGEDVNKVLQDELEALRNELKDVRDREAVALERIRALKARLGSDQEESHLQEQLEHLRTVEIAQRERIAVLEDRLSEKGGKVDEDLVKLRTDLAIAREAESAQKRVIENLEVKLKKADERSQATSLKRELAGLRTKEAEQIKKIQELESQLNESCNNDSEQ</sequence>
<name>A0ACA9M1W5_9GLOM</name>
<dbReference type="Proteomes" id="UP000789525">
    <property type="component" value="Unassembled WGS sequence"/>
</dbReference>
<accession>A0ACA9M1W5</accession>
<gene>
    <name evidence="1" type="ORF">ACOLOM_LOCUS5085</name>
</gene>
<proteinExistence type="predicted"/>
<evidence type="ECO:0000313" key="2">
    <source>
        <dbReference type="Proteomes" id="UP000789525"/>
    </source>
</evidence>
<evidence type="ECO:0000313" key="1">
    <source>
        <dbReference type="EMBL" id="CAG8557098.1"/>
    </source>
</evidence>
<organism evidence="1 2">
    <name type="scientific">Acaulospora colombiana</name>
    <dbReference type="NCBI Taxonomy" id="27376"/>
    <lineage>
        <taxon>Eukaryota</taxon>
        <taxon>Fungi</taxon>
        <taxon>Fungi incertae sedis</taxon>
        <taxon>Mucoromycota</taxon>
        <taxon>Glomeromycotina</taxon>
        <taxon>Glomeromycetes</taxon>
        <taxon>Diversisporales</taxon>
        <taxon>Acaulosporaceae</taxon>
        <taxon>Acaulospora</taxon>
    </lineage>
</organism>
<dbReference type="EMBL" id="CAJVPT010008949">
    <property type="protein sequence ID" value="CAG8557098.1"/>
    <property type="molecule type" value="Genomic_DNA"/>
</dbReference>
<keyword evidence="2" id="KW-1185">Reference proteome</keyword>
<reference evidence="1" key="1">
    <citation type="submission" date="2021-06" db="EMBL/GenBank/DDBJ databases">
        <authorList>
            <person name="Kallberg Y."/>
            <person name="Tangrot J."/>
            <person name="Rosling A."/>
        </authorList>
    </citation>
    <scope>NUCLEOTIDE SEQUENCE</scope>
    <source>
        <strain evidence="1">CL356</strain>
    </source>
</reference>
<comment type="caution">
    <text evidence="1">The sequence shown here is derived from an EMBL/GenBank/DDBJ whole genome shotgun (WGS) entry which is preliminary data.</text>
</comment>
<feature type="non-terminal residue" evidence="1">
    <location>
        <position position="1437"/>
    </location>
</feature>
<protein>
    <submittedName>
        <fullName evidence="1">10197_t:CDS:1</fullName>
    </submittedName>
</protein>